<evidence type="ECO:0000313" key="1">
    <source>
        <dbReference type="EMBL" id="KAK5624816.1"/>
    </source>
</evidence>
<name>A0AAN7Z5M1_9PEZI</name>
<organism evidence="1 2">
    <name type="scientific">Xylaria bambusicola</name>
    <dbReference type="NCBI Taxonomy" id="326684"/>
    <lineage>
        <taxon>Eukaryota</taxon>
        <taxon>Fungi</taxon>
        <taxon>Dikarya</taxon>
        <taxon>Ascomycota</taxon>
        <taxon>Pezizomycotina</taxon>
        <taxon>Sordariomycetes</taxon>
        <taxon>Xylariomycetidae</taxon>
        <taxon>Xylariales</taxon>
        <taxon>Xylariaceae</taxon>
        <taxon>Xylaria</taxon>
    </lineage>
</organism>
<gene>
    <name evidence="1" type="ORF">RRF57_000532</name>
</gene>
<reference evidence="1 2" key="1">
    <citation type="submission" date="2023-10" db="EMBL/GenBank/DDBJ databases">
        <title>Draft genome sequence of Xylaria bambusicola isolate GMP-LS, the root and basal stem rot pathogen of sugarcane in Indonesia.</title>
        <authorList>
            <person name="Selvaraj P."/>
            <person name="Muralishankar V."/>
            <person name="Muruganantham S."/>
            <person name="Sp S."/>
            <person name="Haryani S."/>
            <person name="Lau K.J.X."/>
            <person name="Naqvi N.I."/>
        </authorList>
    </citation>
    <scope>NUCLEOTIDE SEQUENCE [LARGE SCALE GENOMIC DNA]</scope>
    <source>
        <strain evidence="1">GMP-LS</strain>
    </source>
</reference>
<dbReference type="AlphaFoldDB" id="A0AAN7Z5M1"/>
<keyword evidence="2" id="KW-1185">Reference proteome</keyword>
<dbReference type="Proteomes" id="UP001305414">
    <property type="component" value="Unassembled WGS sequence"/>
</dbReference>
<dbReference type="EMBL" id="JAWHQM010000002">
    <property type="protein sequence ID" value="KAK5624816.1"/>
    <property type="molecule type" value="Genomic_DNA"/>
</dbReference>
<evidence type="ECO:0000313" key="2">
    <source>
        <dbReference type="Proteomes" id="UP001305414"/>
    </source>
</evidence>
<sequence length="116" mass="13052">MSTYTPDGFVALLSQPLVPKHLGIIVVDFEGAMVHVASLIGAHEERMMVDIIIAAVNVGEDGNIFLSPVKFVDIQEVGWYKVKVFEVEIEFSRKILDTQTVMTQLQNRFGQLRFDL</sequence>
<comment type="caution">
    <text evidence="1">The sequence shown here is derived from an EMBL/GenBank/DDBJ whole genome shotgun (WGS) entry which is preliminary data.</text>
</comment>
<proteinExistence type="predicted"/>
<accession>A0AAN7Z5M1</accession>
<protein>
    <submittedName>
        <fullName evidence="1">Uncharacterized protein</fullName>
    </submittedName>
</protein>